<comment type="caution">
    <text evidence="1">The sequence shown here is derived from an EMBL/GenBank/DDBJ whole genome shotgun (WGS) entry which is preliminary data.</text>
</comment>
<keyword evidence="2" id="KW-1185">Reference proteome</keyword>
<sequence>MGNNPSRILAAASRSLQPRRANSALSRAHPCASRCAVRWGAGVDSAGGGSGRGSNSWLSYSYQWNSRVEPECLSDHSMKILQFVNNTFVQSCSEVFDVIFLGPFKRLLDFKGDLILHYGVLAQHIEEPGNQEVEDYVTQDWLHWHL</sequence>
<dbReference type="Proteomes" id="UP000324897">
    <property type="component" value="Chromosome 3"/>
</dbReference>
<feature type="non-terminal residue" evidence="1">
    <location>
        <position position="1"/>
    </location>
</feature>
<evidence type="ECO:0000313" key="1">
    <source>
        <dbReference type="EMBL" id="TVU12850.1"/>
    </source>
</evidence>
<accession>A0A5J9TNH5</accession>
<dbReference type="AlphaFoldDB" id="A0A5J9TNH5"/>
<evidence type="ECO:0000313" key="2">
    <source>
        <dbReference type="Proteomes" id="UP000324897"/>
    </source>
</evidence>
<dbReference type="EMBL" id="RWGY01000039">
    <property type="protein sequence ID" value="TVU12850.1"/>
    <property type="molecule type" value="Genomic_DNA"/>
</dbReference>
<name>A0A5J9TNH5_9POAL</name>
<protein>
    <submittedName>
        <fullName evidence="1">Uncharacterized protein</fullName>
    </submittedName>
</protein>
<reference evidence="1 2" key="1">
    <citation type="journal article" date="2019" name="Sci. Rep.">
        <title>A high-quality genome of Eragrostis curvula grass provides insights into Poaceae evolution and supports new strategies to enhance forage quality.</title>
        <authorList>
            <person name="Carballo J."/>
            <person name="Santos B.A.C.M."/>
            <person name="Zappacosta D."/>
            <person name="Garbus I."/>
            <person name="Selva J.P."/>
            <person name="Gallo C.A."/>
            <person name="Diaz A."/>
            <person name="Albertini E."/>
            <person name="Caccamo M."/>
            <person name="Echenique V."/>
        </authorList>
    </citation>
    <scope>NUCLEOTIDE SEQUENCE [LARGE SCALE GENOMIC DNA]</scope>
    <source>
        <strain evidence="2">cv. Victoria</strain>
        <tissue evidence="1">Leaf</tissue>
    </source>
</reference>
<proteinExistence type="predicted"/>
<gene>
    <name evidence="1" type="ORF">EJB05_46514</name>
</gene>
<dbReference type="Gramene" id="TVU12850">
    <property type="protein sequence ID" value="TVU12850"/>
    <property type="gene ID" value="EJB05_46514"/>
</dbReference>
<organism evidence="1 2">
    <name type="scientific">Eragrostis curvula</name>
    <name type="common">weeping love grass</name>
    <dbReference type="NCBI Taxonomy" id="38414"/>
    <lineage>
        <taxon>Eukaryota</taxon>
        <taxon>Viridiplantae</taxon>
        <taxon>Streptophyta</taxon>
        <taxon>Embryophyta</taxon>
        <taxon>Tracheophyta</taxon>
        <taxon>Spermatophyta</taxon>
        <taxon>Magnoliopsida</taxon>
        <taxon>Liliopsida</taxon>
        <taxon>Poales</taxon>
        <taxon>Poaceae</taxon>
        <taxon>PACMAD clade</taxon>
        <taxon>Chloridoideae</taxon>
        <taxon>Eragrostideae</taxon>
        <taxon>Eragrostidinae</taxon>
        <taxon>Eragrostis</taxon>
    </lineage>
</organism>